<protein>
    <recommendedName>
        <fullName evidence="7">TRAP transporter large permease protein</fullName>
    </recommendedName>
</protein>
<dbReference type="AlphaFoldDB" id="A0A317FK14"/>
<dbReference type="PANTHER" id="PTHR33362">
    <property type="entry name" value="SIALIC ACID TRAP TRANSPORTER PERMEASE PROTEIN SIAT-RELATED"/>
    <property type="match status" value="1"/>
</dbReference>
<accession>A0A317FK14</accession>
<organism evidence="9 10">
    <name type="scientific">Falsiroseomonas bella</name>
    <dbReference type="NCBI Taxonomy" id="2184016"/>
    <lineage>
        <taxon>Bacteria</taxon>
        <taxon>Pseudomonadati</taxon>
        <taxon>Pseudomonadota</taxon>
        <taxon>Alphaproteobacteria</taxon>
        <taxon>Acetobacterales</taxon>
        <taxon>Roseomonadaceae</taxon>
        <taxon>Falsiroseomonas</taxon>
    </lineage>
</organism>
<dbReference type="InterPro" id="IPR004681">
    <property type="entry name" value="TRAP_DctM"/>
</dbReference>
<comment type="similarity">
    <text evidence="7">Belongs to the TRAP transporter large permease family.</text>
</comment>
<feature type="transmembrane region" description="Helical" evidence="7">
    <location>
        <begin position="275"/>
        <end position="297"/>
    </location>
</feature>
<dbReference type="Pfam" id="PF06808">
    <property type="entry name" value="DctM"/>
    <property type="match status" value="1"/>
</dbReference>
<evidence type="ECO:0000256" key="6">
    <source>
        <dbReference type="ARBA" id="ARBA00023136"/>
    </source>
</evidence>
<evidence type="ECO:0000259" key="8">
    <source>
        <dbReference type="Pfam" id="PF06808"/>
    </source>
</evidence>
<dbReference type="InterPro" id="IPR010656">
    <property type="entry name" value="DctM"/>
</dbReference>
<feature type="transmembrane region" description="Helical" evidence="7">
    <location>
        <begin position="172"/>
        <end position="203"/>
    </location>
</feature>
<gene>
    <name evidence="9" type="ORF">DFH01_01240</name>
</gene>
<keyword evidence="3 7" id="KW-0997">Cell inner membrane</keyword>
<evidence type="ECO:0000256" key="1">
    <source>
        <dbReference type="ARBA" id="ARBA00004429"/>
    </source>
</evidence>
<evidence type="ECO:0000313" key="10">
    <source>
        <dbReference type="Proteomes" id="UP000245765"/>
    </source>
</evidence>
<feature type="transmembrane region" description="Helical" evidence="7">
    <location>
        <begin position="365"/>
        <end position="388"/>
    </location>
</feature>
<feature type="transmembrane region" description="Helical" evidence="7">
    <location>
        <begin position="248"/>
        <end position="268"/>
    </location>
</feature>
<dbReference type="PIRSF" id="PIRSF006066">
    <property type="entry name" value="HI0050"/>
    <property type="match status" value="1"/>
</dbReference>
<sequence>MIGLEGILVGFLILLGLMMLGLHIATALFATAAAGAWFFFGDVMFRPFGTMMWGTLNNFLLVAIPLYVLMGEILVRGGVTERMYVALADWLNRLPGGLLHTNIAASTLFASISGSSVATAATIGTVAFPAFRKRGYSEKWVLGSVASGATLGILIPPSINMIIYGALTNTSIGALFLAGFLPGLLMAAMFMAVIVVASVLYPSIAGSKEQVAPLAERVGRLKDLLPPLSIFILVMGSIYAGWATPTEAAGVGVVAALLLVGLSGRLTVHMLVQSMLTTVGVTAMTLLILVAAFYLNFIVGVLGVPEQVSAFMSGIDVHPWTMILLLVLLYIFLGCFLDSLAMMIATIPIVFPIVSHLGYDAIWFGIFLVIMCEIALITPPVGMNLYVVQGVRGRGTIGEVVMGTLPFLCCMFAMVALMTVWPAFIGFLPSLLS</sequence>
<keyword evidence="10" id="KW-1185">Reference proteome</keyword>
<feature type="transmembrane region" description="Helical" evidence="7">
    <location>
        <begin position="59"/>
        <end position="79"/>
    </location>
</feature>
<reference evidence="10" key="1">
    <citation type="submission" date="2018-05" db="EMBL/GenBank/DDBJ databases">
        <authorList>
            <person name="Du Z."/>
            <person name="Wang X."/>
        </authorList>
    </citation>
    <scope>NUCLEOTIDE SEQUENCE [LARGE SCALE GENOMIC DNA]</scope>
    <source>
        <strain evidence="10">CQN31</strain>
    </source>
</reference>
<comment type="subunit">
    <text evidence="7">The complex comprises the extracytoplasmic solute receptor protein and the two transmembrane proteins.</text>
</comment>
<evidence type="ECO:0000256" key="2">
    <source>
        <dbReference type="ARBA" id="ARBA00022475"/>
    </source>
</evidence>
<keyword evidence="4 7" id="KW-0812">Transmembrane</keyword>
<keyword evidence="7" id="KW-0813">Transport</keyword>
<feature type="transmembrane region" description="Helical" evidence="7">
    <location>
        <begin position="140"/>
        <end position="166"/>
    </location>
</feature>
<dbReference type="Proteomes" id="UP000245765">
    <property type="component" value="Unassembled WGS sequence"/>
</dbReference>
<comment type="caution">
    <text evidence="7">Lacks conserved residue(s) required for the propagation of feature annotation.</text>
</comment>
<feature type="transmembrane region" description="Helical" evidence="7">
    <location>
        <begin position="224"/>
        <end position="242"/>
    </location>
</feature>
<comment type="function">
    <text evidence="7">Part of the tripartite ATP-independent periplasmic (TRAP) transport system.</text>
</comment>
<dbReference type="RefSeq" id="WP_109868590.1">
    <property type="nucleotide sequence ID" value="NZ_QGNA01000001.1"/>
</dbReference>
<keyword evidence="6 7" id="KW-0472">Membrane</keyword>
<comment type="subcellular location">
    <subcellularLocation>
        <location evidence="1 7">Cell inner membrane</location>
        <topology evidence="1 7">Multi-pass membrane protein</topology>
    </subcellularLocation>
</comment>
<comment type="caution">
    <text evidence="9">The sequence shown here is derived from an EMBL/GenBank/DDBJ whole genome shotgun (WGS) entry which is preliminary data.</text>
</comment>
<evidence type="ECO:0000313" key="9">
    <source>
        <dbReference type="EMBL" id="PWS37968.1"/>
    </source>
</evidence>
<keyword evidence="2" id="KW-1003">Cell membrane</keyword>
<dbReference type="GO" id="GO:0005886">
    <property type="term" value="C:plasma membrane"/>
    <property type="evidence" value="ECO:0007669"/>
    <property type="project" value="UniProtKB-SubCell"/>
</dbReference>
<feature type="transmembrane region" description="Helical" evidence="7">
    <location>
        <begin position="400"/>
        <end position="424"/>
    </location>
</feature>
<evidence type="ECO:0000256" key="7">
    <source>
        <dbReference type="RuleBase" id="RU369079"/>
    </source>
</evidence>
<dbReference type="GO" id="GO:0022857">
    <property type="term" value="F:transmembrane transporter activity"/>
    <property type="evidence" value="ECO:0007669"/>
    <property type="project" value="UniProtKB-UniRule"/>
</dbReference>
<keyword evidence="5 7" id="KW-1133">Transmembrane helix</keyword>
<dbReference type="OrthoDB" id="9790209at2"/>
<feature type="transmembrane region" description="Helical" evidence="7">
    <location>
        <begin position="6"/>
        <end position="39"/>
    </location>
</feature>
<feature type="domain" description="TRAP C4-dicarboxylate transport system permease DctM subunit" evidence="8">
    <location>
        <begin position="11"/>
        <end position="423"/>
    </location>
</feature>
<name>A0A317FK14_9PROT</name>
<evidence type="ECO:0000256" key="4">
    <source>
        <dbReference type="ARBA" id="ARBA00022692"/>
    </source>
</evidence>
<dbReference type="EMBL" id="QGNA01000001">
    <property type="protein sequence ID" value="PWS37968.1"/>
    <property type="molecule type" value="Genomic_DNA"/>
</dbReference>
<feature type="transmembrane region" description="Helical" evidence="7">
    <location>
        <begin position="99"/>
        <end position="128"/>
    </location>
</feature>
<dbReference type="NCBIfam" id="TIGR00786">
    <property type="entry name" value="dctM"/>
    <property type="match status" value="1"/>
</dbReference>
<evidence type="ECO:0000256" key="3">
    <source>
        <dbReference type="ARBA" id="ARBA00022519"/>
    </source>
</evidence>
<evidence type="ECO:0000256" key="5">
    <source>
        <dbReference type="ARBA" id="ARBA00022989"/>
    </source>
</evidence>
<proteinExistence type="inferred from homology"/>
<dbReference type="PANTHER" id="PTHR33362:SF5">
    <property type="entry name" value="C4-DICARBOXYLATE TRAP TRANSPORTER LARGE PERMEASE PROTEIN DCTM"/>
    <property type="match status" value="1"/>
</dbReference>